<reference evidence="2 3" key="1">
    <citation type="submission" date="2024-05" db="EMBL/GenBank/DDBJ databases">
        <title>Haplotype-resolved chromosome-level genome assembly of Huyou (Citrus changshanensis).</title>
        <authorList>
            <person name="Miao C."/>
            <person name="Chen W."/>
            <person name="Wu Y."/>
            <person name="Wang L."/>
            <person name="Zhao S."/>
            <person name="Grierson D."/>
            <person name="Xu C."/>
            <person name="Chen K."/>
        </authorList>
    </citation>
    <scope>NUCLEOTIDE SEQUENCE [LARGE SCALE GENOMIC DNA]</scope>
    <source>
        <strain evidence="2">01-14</strain>
        <tissue evidence="2">Leaf</tissue>
    </source>
</reference>
<evidence type="ECO:0000259" key="1">
    <source>
        <dbReference type="Pfam" id="PF24847"/>
    </source>
</evidence>
<name>A0AAP0LSE6_9ROSI</name>
<gene>
    <name evidence="2" type="ORF">WN944_017936</name>
</gene>
<accession>A0AAP0LSE6</accession>
<dbReference type="InterPro" id="IPR056139">
    <property type="entry name" value="DUF7722"/>
</dbReference>
<evidence type="ECO:0000313" key="2">
    <source>
        <dbReference type="EMBL" id="KAK9186548.1"/>
    </source>
</evidence>
<dbReference type="Proteomes" id="UP001428341">
    <property type="component" value="Unassembled WGS sequence"/>
</dbReference>
<sequence length="43" mass="5115">MPERELDRLLNEYGLSTRGDLAHERDFAIGAFLWPDFDHLRLQ</sequence>
<dbReference type="PANTHER" id="PTHR33513:SF45">
    <property type="entry name" value="CYTOPLASMIC TRNA 2-THIOLATION PROTEIN"/>
    <property type="match status" value="1"/>
</dbReference>
<evidence type="ECO:0000313" key="3">
    <source>
        <dbReference type="Proteomes" id="UP001428341"/>
    </source>
</evidence>
<dbReference type="EMBL" id="JBCGBO010000007">
    <property type="protein sequence ID" value="KAK9186548.1"/>
    <property type="molecule type" value="Genomic_DNA"/>
</dbReference>
<dbReference type="AlphaFoldDB" id="A0AAP0LSE6"/>
<organism evidence="2 3">
    <name type="scientific">Citrus x changshan-huyou</name>
    <dbReference type="NCBI Taxonomy" id="2935761"/>
    <lineage>
        <taxon>Eukaryota</taxon>
        <taxon>Viridiplantae</taxon>
        <taxon>Streptophyta</taxon>
        <taxon>Embryophyta</taxon>
        <taxon>Tracheophyta</taxon>
        <taxon>Spermatophyta</taxon>
        <taxon>Magnoliopsida</taxon>
        <taxon>eudicotyledons</taxon>
        <taxon>Gunneridae</taxon>
        <taxon>Pentapetalae</taxon>
        <taxon>rosids</taxon>
        <taxon>malvids</taxon>
        <taxon>Sapindales</taxon>
        <taxon>Rutaceae</taxon>
        <taxon>Aurantioideae</taxon>
        <taxon>Citrus</taxon>
    </lineage>
</organism>
<feature type="domain" description="DUF7722" evidence="1">
    <location>
        <begin position="1"/>
        <end position="35"/>
    </location>
</feature>
<protein>
    <recommendedName>
        <fullName evidence="1">DUF7722 domain-containing protein</fullName>
    </recommendedName>
</protein>
<proteinExistence type="predicted"/>
<comment type="caution">
    <text evidence="2">The sequence shown here is derived from an EMBL/GenBank/DDBJ whole genome shotgun (WGS) entry which is preliminary data.</text>
</comment>
<keyword evidence="3" id="KW-1185">Reference proteome</keyword>
<dbReference type="Pfam" id="PF24847">
    <property type="entry name" value="DUF7722"/>
    <property type="match status" value="1"/>
</dbReference>
<dbReference type="PANTHER" id="PTHR33513">
    <property type="entry name" value="OS06G0523300 PROTEIN"/>
    <property type="match status" value="1"/>
</dbReference>